<evidence type="ECO:0000313" key="6">
    <source>
        <dbReference type="EMBL" id="ACA81706.1"/>
    </source>
</evidence>
<evidence type="ECO:0000256" key="3">
    <source>
        <dbReference type="ARBA" id="ARBA00022729"/>
    </source>
</evidence>
<evidence type="ECO:0000256" key="2">
    <source>
        <dbReference type="ARBA" id="ARBA00022525"/>
    </source>
</evidence>
<dbReference type="GO" id="GO:0050829">
    <property type="term" value="P:defense response to Gram-negative bacterium"/>
    <property type="evidence" value="ECO:0007669"/>
    <property type="project" value="UniProtKB-ARBA"/>
</dbReference>
<evidence type="ECO:0000256" key="1">
    <source>
        <dbReference type="ARBA" id="ARBA00004613"/>
    </source>
</evidence>
<feature type="domain" description="Frog antimicrobial peptide propeptide" evidence="5">
    <location>
        <begin position="2"/>
        <end position="41"/>
    </location>
</feature>
<sequence>MFTMKKSLLLLFVLGTINLSLCEQERGADEEDGGEAKLEDIKRAMRLTYNRPCIYATKRTKEM</sequence>
<keyword evidence="2" id="KW-0964">Secreted</keyword>
<dbReference type="GO" id="GO:0050830">
    <property type="term" value="P:defense response to Gram-positive bacterium"/>
    <property type="evidence" value="ECO:0007669"/>
    <property type="project" value="UniProtKB-ARBA"/>
</dbReference>
<name>C3RT08_ODOLI</name>
<evidence type="ECO:0000259" key="5">
    <source>
        <dbReference type="Pfam" id="PF03032"/>
    </source>
</evidence>
<dbReference type="Pfam" id="PF03032">
    <property type="entry name" value="FSAP_sig_propep"/>
    <property type="match status" value="1"/>
</dbReference>
<accession>C3RT08</accession>
<comment type="subcellular location">
    <subcellularLocation>
        <location evidence="1">Secreted</location>
    </subcellularLocation>
</comment>
<proteinExistence type="evidence at transcript level"/>
<dbReference type="EMBL" id="EU294118">
    <property type="protein sequence ID" value="ACA81706.1"/>
    <property type="molecule type" value="mRNA"/>
</dbReference>
<dbReference type="AlphaFoldDB" id="C3RT08"/>
<keyword evidence="3 4" id="KW-0732">Signal</keyword>
<dbReference type="InterPro" id="IPR004275">
    <property type="entry name" value="Frog_antimicrobial_propeptide"/>
</dbReference>
<dbReference type="GO" id="GO:0005576">
    <property type="term" value="C:extracellular region"/>
    <property type="evidence" value="ECO:0007669"/>
    <property type="project" value="UniProtKB-SubCell"/>
</dbReference>
<evidence type="ECO:0000256" key="4">
    <source>
        <dbReference type="SAM" id="SignalP"/>
    </source>
</evidence>
<reference evidence="6" key="1">
    <citation type="submission" date="2007-11" db="EMBL/GenBank/DDBJ databases">
        <title>Rana livida mRNA for antimicrobial peptide precursor.</title>
        <authorList>
            <person name="Yang H."/>
            <person name="Lai R."/>
        </authorList>
    </citation>
    <scope>NUCLEOTIDE SEQUENCE</scope>
    <source>
        <tissue evidence="6">Skin</tissue>
    </source>
</reference>
<feature type="chain" id="PRO_5002932310" evidence="4">
    <location>
        <begin position="23"/>
        <end position="63"/>
    </location>
</feature>
<feature type="signal peptide" evidence="4">
    <location>
        <begin position="1"/>
        <end position="22"/>
    </location>
</feature>
<organism evidence="6">
    <name type="scientific">Odorrana livida</name>
    <name type="common">Green mountain frog</name>
    <name type="synonym">Polypedates lividus</name>
    <dbReference type="NCBI Taxonomy" id="121160"/>
    <lineage>
        <taxon>Eukaryota</taxon>
        <taxon>Metazoa</taxon>
        <taxon>Chordata</taxon>
        <taxon>Craniata</taxon>
        <taxon>Vertebrata</taxon>
        <taxon>Euteleostomi</taxon>
        <taxon>Amphibia</taxon>
        <taxon>Batrachia</taxon>
        <taxon>Anura</taxon>
        <taxon>Neobatrachia</taxon>
        <taxon>Ranoidea</taxon>
        <taxon>Ranidae</taxon>
        <taxon>Odorrana</taxon>
    </lineage>
</organism>
<protein>
    <submittedName>
        <fullName evidence="6">Lividin-14</fullName>
    </submittedName>
</protein>